<reference evidence="12" key="1">
    <citation type="submission" date="2018-05" db="EMBL/GenBank/DDBJ databases">
        <authorList>
            <person name="Lanie J.A."/>
            <person name="Ng W.-L."/>
            <person name="Kazmierczak K.M."/>
            <person name="Andrzejewski T.M."/>
            <person name="Davidsen T.M."/>
            <person name="Wayne K.J."/>
            <person name="Tettelin H."/>
            <person name="Glass J.I."/>
            <person name="Rusch D."/>
            <person name="Podicherti R."/>
            <person name="Tsui H.-C.T."/>
            <person name="Winkler M.E."/>
        </authorList>
    </citation>
    <scope>NUCLEOTIDE SEQUENCE</scope>
</reference>
<dbReference type="PIRSF" id="PIRSF000847">
    <property type="entry name" value="Phos_ph_gly_syn"/>
    <property type="match status" value="1"/>
</dbReference>
<feature type="transmembrane region" description="Helical" evidence="11">
    <location>
        <begin position="31"/>
        <end position="49"/>
    </location>
</feature>
<evidence type="ECO:0000256" key="5">
    <source>
        <dbReference type="ARBA" id="ARBA00022692"/>
    </source>
</evidence>
<dbReference type="GO" id="GO:0046474">
    <property type="term" value="P:glycerophospholipid biosynthetic process"/>
    <property type="evidence" value="ECO:0007669"/>
    <property type="project" value="TreeGrafter"/>
</dbReference>
<evidence type="ECO:0000313" key="12">
    <source>
        <dbReference type="EMBL" id="SVC03970.1"/>
    </source>
</evidence>
<evidence type="ECO:0000256" key="3">
    <source>
        <dbReference type="ARBA" id="ARBA00022516"/>
    </source>
</evidence>
<keyword evidence="4" id="KW-0808">Transferase</keyword>
<dbReference type="InterPro" id="IPR050324">
    <property type="entry name" value="CDP-alcohol_PTase-I"/>
</dbReference>
<dbReference type="Gene3D" id="1.20.120.1760">
    <property type="match status" value="1"/>
</dbReference>
<dbReference type="InterPro" id="IPR000462">
    <property type="entry name" value="CDP-OH_P_trans"/>
</dbReference>
<evidence type="ECO:0000256" key="11">
    <source>
        <dbReference type="SAM" id="Phobius"/>
    </source>
</evidence>
<dbReference type="NCBIfam" id="TIGR00560">
    <property type="entry name" value="pgsA"/>
    <property type="match status" value="1"/>
</dbReference>
<comment type="similarity">
    <text evidence="2">Belongs to the CDP-alcohol phosphatidyltransferase class-I family.</text>
</comment>
<keyword evidence="8 11" id="KW-0472">Membrane</keyword>
<dbReference type="AlphaFoldDB" id="A0A382IW49"/>
<keyword evidence="7" id="KW-0443">Lipid metabolism</keyword>
<evidence type="ECO:0000256" key="2">
    <source>
        <dbReference type="ARBA" id="ARBA00010441"/>
    </source>
</evidence>
<dbReference type="EMBL" id="UINC01070095">
    <property type="protein sequence ID" value="SVC03970.1"/>
    <property type="molecule type" value="Genomic_DNA"/>
</dbReference>
<evidence type="ECO:0000256" key="9">
    <source>
        <dbReference type="ARBA" id="ARBA00023209"/>
    </source>
</evidence>
<dbReference type="Pfam" id="PF01066">
    <property type="entry name" value="CDP-OH_P_transf"/>
    <property type="match status" value="1"/>
</dbReference>
<dbReference type="InterPro" id="IPR004570">
    <property type="entry name" value="Phosphatidylglycerol_P_synth"/>
</dbReference>
<evidence type="ECO:0008006" key="13">
    <source>
        <dbReference type="Google" id="ProtNLM"/>
    </source>
</evidence>
<gene>
    <name evidence="12" type="ORF">METZ01_LOCUS256824</name>
</gene>
<feature type="transmembrane region" description="Helical" evidence="11">
    <location>
        <begin position="149"/>
        <end position="170"/>
    </location>
</feature>
<feature type="non-terminal residue" evidence="12">
    <location>
        <position position="1"/>
    </location>
</feature>
<dbReference type="PROSITE" id="PS00379">
    <property type="entry name" value="CDP_ALCOHOL_P_TRANSF"/>
    <property type="match status" value="1"/>
</dbReference>
<keyword evidence="9" id="KW-0594">Phospholipid biosynthesis</keyword>
<accession>A0A382IW49</accession>
<sequence length="184" mass="19701">VVSPANLVTLARLLLAPVLFALVLDARDVDGVTWGGFALGMVLASTDYFDGILARRRGTVSRWGAFLDPLADKVVVIGVAVCLSMVDRYHWVPVALLALREAVITVYRVWFARRGLAVPARRSAKWKTIVQGTALLAAVMPPLRDADVVVGVLLWLAVAFTLVTGAQYLLDGSRATSATGTKTA</sequence>
<name>A0A382IW49_9ZZZZ</name>
<dbReference type="InterPro" id="IPR048254">
    <property type="entry name" value="CDP_ALCOHOL_P_TRANSF_CS"/>
</dbReference>
<dbReference type="GO" id="GO:0016020">
    <property type="term" value="C:membrane"/>
    <property type="evidence" value="ECO:0007669"/>
    <property type="project" value="UniProtKB-SubCell"/>
</dbReference>
<evidence type="ECO:0000256" key="4">
    <source>
        <dbReference type="ARBA" id="ARBA00022679"/>
    </source>
</evidence>
<dbReference type="PANTHER" id="PTHR14269">
    <property type="entry name" value="CDP-DIACYLGLYCEROL--GLYCEROL-3-PHOSPHATE 3-PHOSPHATIDYLTRANSFERASE-RELATED"/>
    <property type="match status" value="1"/>
</dbReference>
<comment type="subcellular location">
    <subcellularLocation>
        <location evidence="1">Membrane</location>
        <topology evidence="1">Multi-pass membrane protein</topology>
    </subcellularLocation>
</comment>
<dbReference type="PANTHER" id="PTHR14269:SF62">
    <property type="entry name" value="CDP-DIACYLGLYCEROL--GLYCEROL-3-PHOSPHATE 3-PHOSPHATIDYLTRANSFERASE 1, CHLOROPLASTIC"/>
    <property type="match status" value="1"/>
</dbReference>
<proteinExistence type="inferred from homology"/>
<evidence type="ECO:0000256" key="1">
    <source>
        <dbReference type="ARBA" id="ARBA00004141"/>
    </source>
</evidence>
<keyword evidence="6 11" id="KW-1133">Transmembrane helix</keyword>
<evidence type="ECO:0000256" key="8">
    <source>
        <dbReference type="ARBA" id="ARBA00023136"/>
    </source>
</evidence>
<dbReference type="GO" id="GO:0008444">
    <property type="term" value="F:CDP-diacylglycerol-glycerol-3-phosphate 3-phosphatidyltransferase activity"/>
    <property type="evidence" value="ECO:0007669"/>
    <property type="project" value="InterPro"/>
</dbReference>
<evidence type="ECO:0000256" key="6">
    <source>
        <dbReference type="ARBA" id="ARBA00022989"/>
    </source>
</evidence>
<protein>
    <recommendedName>
        <fullName evidence="13">CDP-diacylglycerol--glycerol-3-phosphate 3-phosphatidyltransferase</fullName>
    </recommendedName>
</protein>
<keyword evidence="5 11" id="KW-0812">Transmembrane</keyword>
<dbReference type="InterPro" id="IPR043130">
    <property type="entry name" value="CDP-OH_PTrfase_TM_dom"/>
</dbReference>
<evidence type="ECO:0000256" key="10">
    <source>
        <dbReference type="ARBA" id="ARBA00023264"/>
    </source>
</evidence>
<keyword evidence="10" id="KW-1208">Phospholipid metabolism</keyword>
<keyword evidence="3" id="KW-0444">Lipid biosynthesis</keyword>
<evidence type="ECO:0000256" key="7">
    <source>
        <dbReference type="ARBA" id="ARBA00023098"/>
    </source>
</evidence>
<organism evidence="12">
    <name type="scientific">marine metagenome</name>
    <dbReference type="NCBI Taxonomy" id="408172"/>
    <lineage>
        <taxon>unclassified sequences</taxon>
        <taxon>metagenomes</taxon>
        <taxon>ecological metagenomes</taxon>
    </lineage>
</organism>